<dbReference type="InterPro" id="IPR012967">
    <property type="entry name" value="COMT_dimerisation"/>
</dbReference>
<keyword evidence="3" id="KW-0949">S-adenosyl-L-methionine</keyword>
<dbReference type="Pfam" id="PF00891">
    <property type="entry name" value="Methyltransf_2"/>
    <property type="match status" value="1"/>
</dbReference>
<feature type="domain" description="O-methyltransferase dimerisation" evidence="5">
    <location>
        <begin position="87"/>
        <end position="160"/>
    </location>
</feature>
<name>A0A0C3NXW2_PHLG1</name>
<organism evidence="6 7">
    <name type="scientific">Phlebiopsis gigantea (strain 11061_1 CR5-6)</name>
    <name type="common">White-rot fungus</name>
    <name type="synonym">Peniophora gigantea</name>
    <dbReference type="NCBI Taxonomy" id="745531"/>
    <lineage>
        <taxon>Eukaryota</taxon>
        <taxon>Fungi</taxon>
        <taxon>Dikarya</taxon>
        <taxon>Basidiomycota</taxon>
        <taxon>Agaricomycotina</taxon>
        <taxon>Agaricomycetes</taxon>
        <taxon>Polyporales</taxon>
        <taxon>Phanerochaetaceae</taxon>
        <taxon>Phlebiopsis</taxon>
    </lineage>
</organism>
<dbReference type="SUPFAM" id="SSF46785">
    <property type="entry name" value="Winged helix' DNA-binding domain"/>
    <property type="match status" value="1"/>
</dbReference>
<dbReference type="InterPro" id="IPR036388">
    <property type="entry name" value="WH-like_DNA-bd_sf"/>
</dbReference>
<dbReference type="InterPro" id="IPR029063">
    <property type="entry name" value="SAM-dependent_MTases_sf"/>
</dbReference>
<dbReference type="EMBL" id="KN840457">
    <property type="protein sequence ID" value="KIP10249.1"/>
    <property type="molecule type" value="Genomic_DNA"/>
</dbReference>
<protein>
    <submittedName>
        <fullName evidence="6">Uncharacterized protein</fullName>
    </submittedName>
</protein>
<evidence type="ECO:0000256" key="3">
    <source>
        <dbReference type="ARBA" id="ARBA00022691"/>
    </source>
</evidence>
<proteinExistence type="predicted"/>
<sequence>MTVRTNALSELRALSKIIQESIDSIEAAVTAESVEFPSAYTPLTMESEAARMLPEVEKACALIVSATSQLAFAVRSPLQSIVTVALQHQVSAALGVAAAANIAEACREAGPQGAHVRDLAHASHVDPAKLSRILRLLATNHVFVEVSPDVFANNRVSSALDTGKAVWALLQSPGTKHVGTLGIAAAVGHCTDEGMKAASYLQDVMLDPKLGPSTEPNDAALNAAFNTKLSAWEWFESPGNEHRQLRFGITMEGSKQAASLNAIKEGFDWDALESGSIVVDVGGGIGAQSMAITQTFPHLRVIVQDREQTVKDAVSFWEGQMPGVLQSGRVTLQAHDFFTPQPVKDASVFVVRQVLHDWPDKQCLDILRQLRGAATPNTRLIIIDNLMSYACVEEELRNIPGALRDLPPPPLLPNGGHSSTFAYTEDMLMLEMSNGQERTIRQVKELMARSGWKLESVHRSAPSAWSTQKAIGVPV</sequence>
<keyword evidence="1" id="KW-0489">Methyltransferase</keyword>
<evidence type="ECO:0000256" key="1">
    <source>
        <dbReference type="ARBA" id="ARBA00022603"/>
    </source>
</evidence>
<dbReference type="OrthoDB" id="2410195at2759"/>
<dbReference type="HOGENOM" id="CLU_005533_0_3_1"/>
<dbReference type="PANTHER" id="PTHR43712:SF2">
    <property type="entry name" value="O-METHYLTRANSFERASE CICE"/>
    <property type="match status" value="1"/>
</dbReference>
<keyword evidence="2" id="KW-0808">Transferase</keyword>
<evidence type="ECO:0000259" key="4">
    <source>
        <dbReference type="Pfam" id="PF00891"/>
    </source>
</evidence>
<dbReference type="Proteomes" id="UP000053257">
    <property type="component" value="Unassembled WGS sequence"/>
</dbReference>
<dbReference type="PANTHER" id="PTHR43712">
    <property type="entry name" value="PUTATIVE (AFU_ORTHOLOGUE AFUA_4G14580)-RELATED"/>
    <property type="match status" value="1"/>
</dbReference>
<dbReference type="InterPro" id="IPR036390">
    <property type="entry name" value="WH_DNA-bd_sf"/>
</dbReference>
<evidence type="ECO:0000313" key="7">
    <source>
        <dbReference type="Proteomes" id="UP000053257"/>
    </source>
</evidence>
<dbReference type="SUPFAM" id="SSF53335">
    <property type="entry name" value="S-adenosyl-L-methionine-dependent methyltransferases"/>
    <property type="match status" value="1"/>
</dbReference>
<accession>A0A0C3NXW2</accession>
<dbReference type="InterPro" id="IPR016461">
    <property type="entry name" value="COMT-like"/>
</dbReference>
<dbReference type="Gene3D" id="1.10.10.10">
    <property type="entry name" value="Winged helix-like DNA-binding domain superfamily/Winged helix DNA-binding domain"/>
    <property type="match status" value="1"/>
</dbReference>
<evidence type="ECO:0000313" key="6">
    <source>
        <dbReference type="EMBL" id="KIP10249.1"/>
    </source>
</evidence>
<dbReference type="GO" id="GO:0032259">
    <property type="term" value="P:methylation"/>
    <property type="evidence" value="ECO:0007669"/>
    <property type="project" value="UniProtKB-KW"/>
</dbReference>
<dbReference type="Pfam" id="PF08100">
    <property type="entry name" value="Dimerisation"/>
    <property type="match status" value="1"/>
</dbReference>
<evidence type="ECO:0000259" key="5">
    <source>
        <dbReference type="Pfam" id="PF08100"/>
    </source>
</evidence>
<reference evidence="6 7" key="1">
    <citation type="journal article" date="2014" name="PLoS Genet.">
        <title>Analysis of the Phlebiopsis gigantea genome, transcriptome and secretome provides insight into its pioneer colonization strategies of wood.</title>
        <authorList>
            <person name="Hori C."/>
            <person name="Ishida T."/>
            <person name="Igarashi K."/>
            <person name="Samejima M."/>
            <person name="Suzuki H."/>
            <person name="Master E."/>
            <person name="Ferreira P."/>
            <person name="Ruiz-Duenas F.J."/>
            <person name="Held B."/>
            <person name="Canessa P."/>
            <person name="Larrondo L.F."/>
            <person name="Schmoll M."/>
            <person name="Druzhinina I.S."/>
            <person name="Kubicek C.P."/>
            <person name="Gaskell J.A."/>
            <person name="Kersten P."/>
            <person name="St John F."/>
            <person name="Glasner J."/>
            <person name="Sabat G."/>
            <person name="Splinter BonDurant S."/>
            <person name="Syed K."/>
            <person name="Yadav J."/>
            <person name="Mgbeahuruike A.C."/>
            <person name="Kovalchuk A."/>
            <person name="Asiegbu F.O."/>
            <person name="Lackner G."/>
            <person name="Hoffmeister D."/>
            <person name="Rencoret J."/>
            <person name="Gutierrez A."/>
            <person name="Sun H."/>
            <person name="Lindquist E."/>
            <person name="Barry K."/>
            <person name="Riley R."/>
            <person name="Grigoriev I.V."/>
            <person name="Henrissat B."/>
            <person name="Kues U."/>
            <person name="Berka R.M."/>
            <person name="Martinez A.T."/>
            <person name="Covert S.F."/>
            <person name="Blanchette R.A."/>
            <person name="Cullen D."/>
        </authorList>
    </citation>
    <scope>NUCLEOTIDE SEQUENCE [LARGE SCALE GENOMIC DNA]</scope>
    <source>
        <strain evidence="6 7">11061_1 CR5-6</strain>
    </source>
</reference>
<dbReference type="Gene3D" id="3.40.50.150">
    <property type="entry name" value="Vaccinia Virus protein VP39"/>
    <property type="match status" value="1"/>
</dbReference>
<feature type="domain" description="O-methyltransferase C-terminal" evidence="4">
    <location>
        <begin position="245"/>
        <end position="389"/>
    </location>
</feature>
<dbReference type="AlphaFoldDB" id="A0A0C3NXW2"/>
<keyword evidence="7" id="KW-1185">Reference proteome</keyword>
<gene>
    <name evidence="6" type="ORF">PHLGIDRAFT_85462</name>
</gene>
<dbReference type="PROSITE" id="PS51683">
    <property type="entry name" value="SAM_OMT_II"/>
    <property type="match status" value="1"/>
</dbReference>
<evidence type="ECO:0000256" key="2">
    <source>
        <dbReference type="ARBA" id="ARBA00022679"/>
    </source>
</evidence>
<dbReference type="InterPro" id="IPR001077">
    <property type="entry name" value="COMT_C"/>
</dbReference>
<dbReference type="GO" id="GO:0008171">
    <property type="term" value="F:O-methyltransferase activity"/>
    <property type="evidence" value="ECO:0007669"/>
    <property type="project" value="InterPro"/>
</dbReference>